<gene>
    <name evidence="2" type="ORF">SDC9_108636</name>
</gene>
<dbReference type="AlphaFoldDB" id="A0A645B9Q2"/>
<accession>A0A645B9Q2</accession>
<organism evidence="2">
    <name type="scientific">bioreactor metagenome</name>
    <dbReference type="NCBI Taxonomy" id="1076179"/>
    <lineage>
        <taxon>unclassified sequences</taxon>
        <taxon>metagenomes</taxon>
        <taxon>ecological metagenomes</taxon>
    </lineage>
</organism>
<feature type="compositionally biased region" description="Basic and acidic residues" evidence="1">
    <location>
        <begin position="53"/>
        <end position="62"/>
    </location>
</feature>
<feature type="region of interest" description="Disordered" evidence="1">
    <location>
        <begin position="45"/>
        <end position="81"/>
    </location>
</feature>
<reference evidence="2" key="1">
    <citation type="submission" date="2019-08" db="EMBL/GenBank/DDBJ databases">
        <authorList>
            <person name="Kucharzyk K."/>
            <person name="Murdoch R.W."/>
            <person name="Higgins S."/>
            <person name="Loffler F."/>
        </authorList>
    </citation>
    <scope>NUCLEOTIDE SEQUENCE</scope>
</reference>
<dbReference type="EMBL" id="VSSQ01018520">
    <property type="protein sequence ID" value="MPM61776.1"/>
    <property type="molecule type" value="Genomic_DNA"/>
</dbReference>
<protein>
    <submittedName>
        <fullName evidence="2">Uncharacterized protein</fullName>
    </submittedName>
</protein>
<comment type="caution">
    <text evidence="2">The sequence shown here is derived from an EMBL/GenBank/DDBJ whole genome shotgun (WGS) entry which is preliminary data.</text>
</comment>
<name>A0A645B9Q2_9ZZZZ</name>
<proteinExistence type="predicted"/>
<sequence>MHLDLTVQRMRQKRGHTPIIRHAHQRHTGFITGGFKPQNQRTHRAVSVVAQPKRADQRDLKKGLRSVASPQTCTTTPTRPFRLGVTDEDRWATPYRLTRDRTRRMGMSC</sequence>
<evidence type="ECO:0000313" key="2">
    <source>
        <dbReference type="EMBL" id="MPM61776.1"/>
    </source>
</evidence>
<evidence type="ECO:0000256" key="1">
    <source>
        <dbReference type="SAM" id="MobiDB-lite"/>
    </source>
</evidence>
<feature type="compositionally biased region" description="Polar residues" evidence="1">
    <location>
        <begin position="68"/>
        <end position="78"/>
    </location>
</feature>